<evidence type="ECO:0000313" key="3">
    <source>
        <dbReference type="Proteomes" id="UP000265520"/>
    </source>
</evidence>
<feature type="non-terminal residue" evidence="2">
    <location>
        <position position="26"/>
    </location>
</feature>
<evidence type="ECO:0000313" key="2">
    <source>
        <dbReference type="EMBL" id="MCI41615.1"/>
    </source>
</evidence>
<reference evidence="2 3" key="1">
    <citation type="journal article" date="2018" name="Front. Plant Sci.">
        <title>Red Clover (Trifolium pratense) and Zigzag Clover (T. medium) - A Picture of Genomic Similarities and Differences.</title>
        <authorList>
            <person name="Dluhosova J."/>
            <person name="Istvanek J."/>
            <person name="Nedelnik J."/>
            <person name="Repkova J."/>
        </authorList>
    </citation>
    <scope>NUCLEOTIDE SEQUENCE [LARGE SCALE GENOMIC DNA]</scope>
    <source>
        <strain evidence="3">cv. 10/8</strain>
        <tissue evidence="2">Leaf</tissue>
    </source>
</reference>
<dbReference type="EMBL" id="LXQA010294336">
    <property type="protein sequence ID" value="MCI41615.1"/>
    <property type="molecule type" value="Genomic_DNA"/>
</dbReference>
<comment type="caution">
    <text evidence="2">The sequence shown here is derived from an EMBL/GenBank/DDBJ whole genome shotgun (WGS) entry which is preliminary data.</text>
</comment>
<name>A0A392S166_9FABA</name>
<feature type="region of interest" description="Disordered" evidence="1">
    <location>
        <begin position="1"/>
        <end position="26"/>
    </location>
</feature>
<organism evidence="2 3">
    <name type="scientific">Trifolium medium</name>
    <dbReference type="NCBI Taxonomy" id="97028"/>
    <lineage>
        <taxon>Eukaryota</taxon>
        <taxon>Viridiplantae</taxon>
        <taxon>Streptophyta</taxon>
        <taxon>Embryophyta</taxon>
        <taxon>Tracheophyta</taxon>
        <taxon>Spermatophyta</taxon>
        <taxon>Magnoliopsida</taxon>
        <taxon>eudicotyledons</taxon>
        <taxon>Gunneridae</taxon>
        <taxon>Pentapetalae</taxon>
        <taxon>rosids</taxon>
        <taxon>fabids</taxon>
        <taxon>Fabales</taxon>
        <taxon>Fabaceae</taxon>
        <taxon>Papilionoideae</taxon>
        <taxon>50 kb inversion clade</taxon>
        <taxon>NPAAA clade</taxon>
        <taxon>Hologalegina</taxon>
        <taxon>IRL clade</taxon>
        <taxon>Trifolieae</taxon>
        <taxon>Trifolium</taxon>
    </lineage>
</organism>
<evidence type="ECO:0000256" key="1">
    <source>
        <dbReference type="SAM" id="MobiDB-lite"/>
    </source>
</evidence>
<protein>
    <submittedName>
        <fullName evidence="2">Uncharacterized protein</fullName>
    </submittedName>
</protein>
<dbReference type="AlphaFoldDB" id="A0A392S166"/>
<sequence>MKLERLKTAKNEGLSGKNNEAVEDEV</sequence>
<keyword evidence="3" id="KW-1185">Reference proteome</keyword>
<dbReference type="Proteomes" id="UP000265520">
    <property type="component" value="Unassembled WGS sequence"/>
</dbReference>
<accession>A0A392S166</accession>
<feature type="compositionally biased region" description="Basic and acidic residues" evidence="1">
    <location>
        <begin position="1"/>
        <end position="10"/>
    </location>
</feature>
<proteinExistence type="predicted"/>